<keyword evidence="1" id="KW-1133">Transmembrane helix</keyword>
<sequence>MKRHAWQWISVVSLLMTVAVIQFLVTGQGKSSPVLSRNVAQQPHSQLVSRQLGADHASGEMSRVLIIGSSVAQGWKDHPQDGGYLRRAFRALPDVSNNQFVVYDKGLPGLGVTHIVKQYPHWLKTIRPNIVVIAWGGLDDLHAKTPMPVFQSQIKWQIAKALQAHAVVIVVTSPVSRASYTNYKTAQPQLFDAETTIAKNFHNPNVHEFYIFNQMKRYLTTHHQTYVPYMGDGWHPNAAGHELAAELFIDDWSQQFGVQSVKFHDHKKHAFQTSAPEKVDFSNSAAAKGV</sequence>
<dbReference type="CDD" id="cd00229">
    <property type="entry name" value="SGNH_hydrolase"/>
    <property type="match status" value="1"/>
</dbReference>
<feature type="domain" description="SGNH hydrolase-type esterase" evidence="2">
    <location>
        <begin position="67"/>
        <end position="243"/>
    </location>
</feature>
<dbReference type="PANTHER" id="PTHR30383:SF29">
    <property type="entry name" value="SGNH HYDROLASE-TYPE ESTERASE DOMAIN-CONTAINING PROTEIN"/>
    <property type="match status" value="1"/>
</dbReference>
<evidence type="ECO:0000313" key="3">
    <source>
        <dbReference type="EMBL" id="MFD1673238.1"/>
    </source>
</evidence>
<dbReference type="InterPro" id="IPR051532">
    <property type="entry name" value="Ester_Hydrolysis_Enzymes"/>
</dbReference>
<accession>A0ABW4JD04</accession>
<reference evidence="4" key="1">
    <citation type="journal article" date="2019" name="Int. J. Syst. Evol. Microbiol.">
        <title>The Global Catalogue of Microorganisms (GCM) 10K type strain sequencing project: providing services to taxonomists for standard genome sequencing and annotation.</title>
        <authorList>
            <consortium name="The Broad Institute Genomics Platform"/>
            <consortium name="The Broad Institute Genome Sequencing Center for Infectious Disease"/>
            <person name="Wu L."/>
            <person name="Ma J."/>
        </authorList>
    </citation>
    <scope>NUCLEOTIDE SEQUENCE [LARGE SCALE GENOMIC DNA]</scope>
    <source>
        <strain evidence="4">CGMCC 1.12286</strain>
    </source>
</reference>
<evidence type="ECO:0000313" key="4">
    <source>
        <dbReference type="Proteomes" id="UP001597079"/>
    </source>
</evidence>
<dbReference type="SUPFAM" id="SSF52266">
    <property type="entry name" value="SGNH hydrolase"/>
    <property type="match status" value="1"/>
</dbReference>
<dbReference type="GO" id="GO:0016787">
    <property type="term" value="F:hydrolase activity"/>
    <property type="evidence" value="ECO:0007669"/>
    <property type="project" value="UniProtKB-KW"/>
</dbReference>
<dbReference type="PANTHER" id="PTHR30383">
    <property type="entry name" value="THIOESTERASE 1/PROTEASE 1/LYSOPHOSPHOLIPASE L1"/>
    <property type="match status" value="1"/>
</dbReference>
<feature type="transmembrane region" description="Helical" evidence="1">
    <location>
        <begin position="6"/>
        <end position="25"/>
    </location>
</feature>
<gene>
    <name evidence="3" type="ORF">ACFSB2_00695</name>
</gene>
<dbReference type="EMBL" id="JBHUCX010000004">
    <property type="protein sequence ID" value="MFD1673238.1"/>
    <property type="molecule type" value="Genomic_DNA"/>
</dbReference>
<keyword evidence="1" id="KW-0812">Transmembrane</keyword>
<comment type="caution">
    <text evidence="3">The sequence shown here is derived from an EMBL/GenBank/DDBJ whole genome shotgun (WGS) entry which is preliminary data.</text>
</comment>
<keyword evidence="1" id="KW-0472">Membrane</keyword>
<dbReference type="InterPro" id="IPR036514">
    <property type="entry name" value="SGNH_hydro_sf"/>
</dbReference>
<organism evidence="3 4">
    <name type="scientific">Alicyclobacillus fodiniaquatilis</name>
    <dbReference type="NCBI Taxonomy" id="1661150"/>
    <lineage>
        <taxon>Bacteria</taxon>
        <taxon>Bacillati</taxon>
        <taxon>Bacillota</taxon>
        <taxon>Bacilli</taxon>
        <taxon>Bacillales</taxon>
        <taxon>Alicyclobacillaceae</taxon>
        <taxon>Alicyclobacillus</taxon>
    </lineage>
</organism>
<dbReference type="Proteomes" id="UP001597079">
    <property type="component" value="Unassembled WGS sequence"/>
</dbReference>
<evidence type="ECO:0000259" key="2">
    <source>
        <dbReference type="Pfam" id="PF13472"/>
    </source>
</evidence>
<proteinExistence type="predicted"/>
<dbReference type="InterPro" id="IPR013830">
    <property type="entry name" value="SGNH_hydro"/>
</dbReference>
<keyword evidence="4" id="KW-1185">Reference proteome</keyword>
<dbReference type="Gene3D" id="3.40.50.1110">
    <property type="entry name" value="SGNH hydrolase"/>
    <property type="match status" value="1"/>
</dbReference>
<protein>
    <submittedName>
        <fullName evidence="3">SGNH/GDSL hydrolase family protein</fullName>
    </submittedName>
</protein>
<dbReference type="Pfam" id="PF13472">
    <property type="entry name" value="Lipase_GDSL_2"/>
    <property type="match status" value="1"/>
</dbReference>
<dbReference type="RefSeq" id="WP_377940595.1">
    <property type="nucleotide sequence ID" value="NZ_JBHUCX010000004.1"/>
</dbReference>
<evidence type="ECO:0000256" key="1">
    <source>
        <dbReference type="SAM" id="Phobius"/>
    </source>
</evidence>
<keyword evidence="3" id="KW-0378">Hydrolase</keyword>
<name>A0ABW4JD04_9BACL</name>